<evidence type="ECO:0000256" key="2">
    <source>
        <dbReference type="ARBA" id="ARBA00023125"/>
    </source>
</evidence>
<dbReference type="EMBL" id="CP147920">
    <property type="protein sequence ID" value="XAU15236.1"/>
    <property type="molecule type" value="Genomic_DNA"/>
</dbReference>
<name>A0ABZ3H9P2_9BACT</name>
<sequence>MEAVAYVKRTSKGLYKYRRRTPLELQDFIQSKEIIKSLGRDYKEASMRALDITQAISEAIQLTKLSSIPGSVVLSLLVEKLNVSSINTSTKEDQRKISYISKLYLNQSQVTTKEYEARVYYYTQLLPAVLYVLFKSADMDINELNPDKLVKIRKLIYQLPNKNHGDYKQIELTDLLRRIHKKSIMIPEEHRMSVVTINMHLKRVKSLLFYAKDEGLYTGNIPKQYTLQKKGTGSSRTERESLSPEERLTVFEAIDDADLLYVYKVLYYSGMRRSELYKCSLKEIEGVLCFDLTKSVEGLKTKSSYRVIPVHPVLMGRIEEFGSIVSSIKEQRMTKAFTRVLKKTLAEPDRKSLYSLRHSFATDLISNGVQPEIVSELMGHAHNTMTLSRYVKGYPVETLKKAIETLK</sequence>
<evidence type="ECO:0000256" key="3">
    <source>
        <dbReference type="ARBA" id="ARBA00023172"/>
    </source>
</evidence>
<keyword evidence="3" id="KW-0233">DNA recombination</keyword>
<comment type="similarity">
    <text evidence="1">Belongs to the 'phage' integrase family.</text>
</comment>
<dbReference type="Pfam" id="PF20172">
    <property type="entry name" value="DUF6538"/>
    <property type="match status" value="1"/>
</dbReference>
<dbReference type="InterPro" id="IPR002104">
    <property type="entry name" value="Integrase_catalytic"/>
</dbReference>
<feature type="domain" description="Tyr recombinase" evidence="4">
    <location>
        <begin position="237"/>
        <end position="404"/>
    </location>
</feature>
<organism evidence="5 6">
    <name type="scientific">Sulfurimonas diazotrophicus</name>
    <dbReference type="NCBI Taxonomy" id="3131939"/>
    <lineage>
        <taxon>Bacteria</taxon>
        <taxon>Pseudomonadati</taxon>
        <taxon>Campylobacterota</taxon>
        <taxon>Epsilonproteobacteria</taxon>
        <taxon>Campylobacterales</taxon>
        <taxon>Sulfurimonadaceae</taxon>
        <taxon>Sulfurimonas</taxon>
    </lineage>
</organism>
<dbReference type="PANTHER" id="PTHR30349">
    <property type="entry name" value="PHAGE INTEGRASE-RELATED"/>
    <property type="match status" value="1"/>
</dbReference>
<dbReference type="Proteomes" id="UP001447842">
    <property type="component" value="Chromosome"/>
</dbReference>
<dbReference type="RefSeq" id="WP_345972796.1">
    <property type="nucleotide sequence ID" value="NZ_CP147920.1"/>
</dbReference>
<dbReference type="InterPro" id="IPR011010">
    <property type="entry name" value="DNA_brk_join_enz"/>
</dbReference>
<dbReference type="InterPro" id="IPR046668">
    <property type="entry name" value="DUF6538"/>
</dbReference>
<proteinExistence type="inferred from homology"/>
<gene>
    <name evidence="5" type="ORF">WCY31_00710</name>
</gene>
<evidence type="ECO:0000256" key="1">
    <source>
        <dbReference type="ARBA" id="ARBA00008857"/>
    </source>
</evidence>
<dbReference type="PROSITE" id="PS51898">
    <property type="entry name" value="TYR_RECOMBINASE"/>
    <property type="match status" value="1"/>
</dbReference>
<dbReference type="PANTHER" id="PTHR30349:SF41">
    <property type="entry name" value="INTEGRASE_RECOMBINASE PROTEIN MJ0367-RELATED"/>
    <property type="match status" value="1"/>
</dbReference>
<dbReference type="InterPro" id="IPR013762">
    <property type="entry name" value="Integrase-like_cat_sf"/>
</dbReference>
<dbReference type="InterPro" id="IPR050090">
    <property type="entry name" value="Tyrosine_recombinase_XerCD"/>
</dbReference>
<keyword evidence="2" id="KW-0238">DNA-binding</keyword>
<reference evidence="5 6" key="1">
    <citation type="submission" date="2024-03" db="EMBL/GenBank/DDBJ databases">
        <title>Sulfurimonas sp. HSL3-1.</title>
        <authorList>
            <person name="Wang S."/>
        </authorList>
    </citation>
    <scope>NUCLEOTIDE SEQUENCE [LARGE SCALE GENOMIC DNA]</scope>
    <source>
        <strain evidence="5 6">HSL3-1</strain>
    </source>
</reference>
<accession>A0ABZ3H9P2</accession>
<dbReference type="Pfam" id="PF00589">
    <property type="entry name" value="Phage_integrase"/>
    <property type="match status" value="1"/>
</dbReference>
<evidence type="ECO:0000313" key="5">
    <source>
        <dbReference type="EMBL" id="XAU15236.1"/>
    </source>
</evidence>
<dbReference type="Gene3D" id="1.10.443.10">
    <property type="entry name" value="Intergrase catalytic core"/>
    <property type="match status" value="1"/>
</dbReference>
<protein>
    <submittedName>
        <fullName evidence="5">Tyrosine-type recombinase/integrase</fullName>
    </submittedName>
</protein>
<evidence type="ECO:0000313" key="6">
    <source>
        <dbReference type="Proteomes" id="UP001447842"/>
    </source>
</evidence>
<dbReference type="SUPFAM" id="SSF56349">
    <property type="entry name" value="DNA breaking-rejoining enzymes"/>
    <property type="match status" value="1"/>
</dbReference>
<keyword evidence="6" id="KW-1185">Reference proteome</keyword>
<evidence type="ECO:0000259" key="4">
    <source>
        <dbReference type="PROSITE" id="PS51898"/>
    </source>
</evidence>